<dbReference type="Gene3D" id="2.150.10.10">
    <property type="entry name" value="Serralysin-like metalloprotease, C-terminal"/>
    <property type="match status" value="16"/>
</dbReference>
<evidence type="ECO:0008006" key="5">
    <source>
        <dbReference type="Google" id="ProtNLM"/>
    </source>
</evidence>
<sequence length="2316" mass="232909">MATPILWGTSDFLVNTTTDKAQGAPQSVGLPDGTFVVIWNDASGIAAAGGSDWDVRGQIFYADGTKKGTEFLVNGTMVSGTMRYTGVQSEAKIAVLNDGRFVVAWSDSNDYVDGTVLDPGGGVRARIYNADGTPAPGYNQDGTLVPVGDFHVNLPFTGKQAAESIAPLANGGFVITYSTTPGMDPDIRAQAYDASGRPLGGEVSVNTTTTNPQRSSSVVGLNNGNYAVFWEDLSKSADDPVMPTVRGRIFKPDGTPVTPEFLAPSSRGPKGAPSVTALTNGKFVVVWEHQSPDAGDGSEGSIKAQMYNADGSMYRGEFLINSRTIGHQEGAFVVALPDGGFAVSYTNGRKDYNIFDSYGIATFDGTGQRTGDDYIFELPIGARPVNNWRSNLAALSDGRLVFSWSETNSQRIDDPLGVHARILDPRDRGITLTGKDFDDDFIGTNFADSLSGKEGNDRLRGAGGNDTLVGGKGADILDGGDGSDTASYADADAEVVANLVSPAANSGDAAGDTYISIENLIGSKLGDKLTGNNGENVIDGGDGNDTLVGGGGNDSLLGGKGNDSLDGGTGVDTLIGGAGNDTYLVDDAKDKVEEAVGGGIDVVIASVSYALDANAEVEELRAVAGAAKINLTGNGIANKLVGNNADNVLDGGGGADYMEGGVGNDTYVVDDEGDVVVEAAGDDQGFDTVVIGADFAADHTYRLAAFENIEALTALNSAGDITLVGNSGANIITGNDGANGLDGGNDTVVDTLKGGKGDDTYYIRHQGDVLVELDGQGTDTALVSAAKFELDADVSIEIIKADTSGGANAFALTGNNLANTIKGAVGSDTLDGGGALDDRADQLEGGNGDDTYYVRHKGDVVVEGLNEGEDKIVAFTSYTLKNGTYVETLEAAAGVENLTLTGNNAANVIKGNALANTLDGGQGADYLAGGDGDDVYYVDDQTDRVVEAAVPGGISRDVIVVTAGIAYVLDNDVYVEELRAKEGVAVPSLTGNARANTIIGNSGDNTLDGGGGGDILQGGLGDDTYIVRTGDIILEAAEGGVDTAIAQGSFTLSRDMSVEILKAGSAAGLALTGNNLVNTIIGGAGNDTLDGGGGADVLEGGAGNDTYIIGNASVTVKEEAGEAGGYDTAIVSKSITLAEIANVEALEAAEIAGAAGNIDLTGDGGNNRLVGNSGNNRLDGGAGQDILIGGKGNDTYIVDDLGDVVSETLNSEGGTDTVITSVDFTLGSSQFIEVLKSADTSAVRLAGNGLANTLLGGGFDDTLDGGGGGDSLSGGAGNDTYIVHSAKDQITDLSGTDTVVVGFDYTLAGGTGIEVLKAADGVSGIKLTGNTSANTLIGSDGADVLDGNGGPDVLRGGKGDDTYLLTGAGVTIEEAADGGNDTVIVFTAKADLSTFANVENLAVAASVTTGVELIGNSEANGLTGGVGDDTLRGGGGADTLSGGKGDDTYFVDDAKCAVVETMNGGGGTDTVVASVDFTLGSSQFIEVLKSAGTSAVRLTGNGLANTLLGGGFDDTLDGGGGGDSLSGGAGNDTYIVHSAKDQITDLAGTADTVVVGFDYTLAGGTGIEVLKAADGVSGIKLTGNTSANTLIGSDGADVLEGGGGPDVLRGGKGDDTYQLKSAGVTIEEAADGGNDTVIVYTAKADLSGFANVENLTVAASVTTGVELIGNSEANGLTGGVGDDTLRGGGGADTLSGGKGDDTYFVDDAKYVVVETLNGGGGTDTVVASVDFTLGSSQFIEVLKSAGTSAIRLTGNGLENTLLGGGFDDTLDGGGGGDSLSGGAGNDTYFVRSAKDQITDLSGTDTVVVGFDYTLSAGAGIEILKAADDVSGIKLTGNALANTLVGSDGADVLNGGGGADVLRGGKGNDTYLLTSAGVRIEEVADGGNDTIIVYTAKADLNDFPNVENLTVADSVTTGVELIGNSGANNLTGGVGDDTLRGGGGADTLNGGKGDDTYFVDSANVTIIDTSGTDTVVASVDYTLGAGLENLRASGTGALKLTGNELNNVLIGNDAANVLDGGAGADTMQGGAGDDIYHVDQAADMVVELTGQGYDTVLTSVSYSAASADIEAITATGTAAIRLTGNALVNTLIGNDAANTLDGGAGADSMAGGAGDDIYYVDSAGDTITDTSGKDIVFTSVSYTLSGASGIETLAASSPDDVTALVLSGNSFDNTLIGNAGKNKLMGELGNDTLSGGLGNDTLTGGKGKDIFVFDTKLNKKTNFDKITDYVVKDDSIYLDNAIFKKLGKKGTPDKPVKMTKGFFTIGDAAKDKDDYIIYNAKKGILYYDADGDGAGKAVEIATLKKNLKMTAAEFFVI</sequence>
<dbReference type="InterPro" id="IPR050557">
    <property type="entry name" value="RTX_toxin/Mannuronan_C5-epim"/>
</dbReference>
<dbReference type="EMBL" id="JADQDO010000009">
    <property type="protein sequence ID" value="MBF9235025.1"/>
    <property type="molecule type" value="Genomic_DNA"/>
</dbReference>
<dbReference type="PROSITE" id="PS00330">
    <property type="entry name" value="HEMOLYSIN_CALCIUM"/>
    <property type="match status" value="10"/>
</dbReference>
<dbReference type="PANTHER" id="PTHR38340:SF1">
    <property type="entry name" value="S-LAYER PROTEIN"/>
    <property type="match status" value="1"/>
</dbReference>
<dbReference type="InterPro" id="IPR011049">
    <property type="entry name" value="Serralysin-like_metalloprot_C"/>
</dbReference>
<dbReference type="InterPro" id="IPR001343">
    <property type="entry name" value="Hemolysn_Ca-bd"/>
</dbReference>
<keyword evidence="4" id="KW-1185">Reference proteome</keyword>
<name>A0A931FPQ6_9HYPH</name>
<dbReference type="Pfam" id="PF00353">
    <property type="entry name" value="HemolysinCabind"/>
    <property type="match status" value="19"/>
</dbReference>
<dbReference type="Proteomes" id="UP000599312">
    <property type="component" value="Unassembled WGS sequence"/>
</dbReference>
<reference evidence="3" key="1">
    <citation type="submission" date="2020-11" db="EMBL/GenBank/DDBJ databases">
        <authorList>
            <person name="Kim M.K."/>
        </authorList>
    </citation>
    <scope>NUCLEOTIDE SEQUENCE</scope>
    <source>
        <strain evidence="3">BT350</strain>
    </source>
</reference>
<proteinExistence type="predicted"/>
<accession>A0A931FPQ6</accession>
<dbReference type="GO" id="GO:0005509">
    <property type="term" value="F:calcium ion binding"/>
    <property type="evidence" value="ECO:0007669"/>
    <property type="project" value="InterPro"/>
</dbReference>
<dbReference type="PANTHER" id="PTHR38340">
    <property type="entry name" value="S-LAYER PROTEIN"/>
    <property type="match status" value="1"/>
</dbReference>
<dbReference type="PRINTS" id="PR00313">
    <property type="entry name" value="CABNDNGRPT"/>
</dbReference>
<evidence type="ECO:0000313" key="4">
    <source>
        <dbReference type="Proteomes" id="UP000599312"/>
    </source>
</evidence>
<dbReference type="RefSeq" id="WP_196273006.1">
    <property type="nucleotide sequence ID" value="NZ_JADQDO010000009.1"/>
</dbReference>
<comment type="caution">
    <text evidence="3">The sequence shown here is derived from an EMBL/GenBank/DDBJ whole genome shotgun (WGS) entry which is preliminary data.</text>
</comment>
<protein>
    <recommendedName>
        <fullName evidence="5">Calcium-binding protein</fullName>
    </recommendedName>
</protein>
<comment type="subcellular location">
    <subcellularLocation>
        <location evidence="1">Secreted</location>
    </subcellularLocation>
</comment>
<gene>
    <name evidence="3" type="ORF">I2H38_16755</name>
</gene>
<evidence type="ECO:0000313" key="3">
    <source>
        <dbReference type="EMBL" id="MBF9235025.1"/>
    </source>
</evidence>
<dbReference type="GO" id="GO:0005576">
    <property type="term" value="C:extracellular region"/>
    <property type="evidence" value="ECO:0007669"/>
    <property type="project" value="UniProtKB-SubCell"/>
</dbReference>
<organism evidence="3 4">
    <name type="scientific">Microvirga alba</name>
    <dbReference type="NCBI Taxonomy" id="2791025"/>
    <lineage>
        <taxon>Bacteria</taxon>
        <taxon>Pseudomonadati</taxon>
        <taxon>Pseudomonadota</taxon>
        <taxon>Alphaproteobacteria</taxon>
        <taxon>Hyphomicrobiales</taxon>
        <taxon>Methylobacteriaceae</taxon>
        <taxon>Microvirga</taxon>
    </lineage>
</organism>
<dbReference type="InterPro" id="IPR018511">
    <property type="entry name" value="Hemolysin-typ_Ca-bd_CS"/>
</dbReference>
<evidence type="ECO:0000256" key="1">
    <source>
        <dbReference type="ARBA" id="ARBA00004613"/>
    </source>
</evidence>
<evidence type="ECO:0000256" key="2">
    <source>
        <dbReference type="ARBA" id="ARBA00022525"/>
    </source>
</evidence>
<keyword evidence="2" id="KW-0964">Secreted</keyword>
<dbReference type="SUPFAM" id="SSF51120">
    <property type="entry name" value="beta-Roll"/>
    <property type="match status" value="14"/>
</dbReference>